<dbReference type="InterPro" id="IPR014729">
    <property type="entry name" value="Rossmann-like_a/b/a_fold"/>
</dbReference>
<evidence type="ECO:0000256" key="2">
    <source>
        <dbReference type="ARBA" id="ARBA00012737"/>
    </source>
</evidence>
<evidence type="ECO:0000256" key="1">
    <source>
        <dbReference type="ARBA" id="ARBA00005187"/>
    </source>
</evidence>
<protein>
    <recommendedName>
        <fullName evidence="3">Asparagine synthetase [glutamine-hydrolyzing]</fullName>
        <ecNumber evidence="2">6.3.5.4</ecNumber>
    </recommendedName>
    <alternativeName>
        <fullName evidence="10">Glutamine-dependent asparagine synthetase</fullName>
    </alternativeName>
</protein>
<comment type="pathway">
    <text evidence="1">Amino-acid biosynthesis; L-asparagine biosynthesis; L-asparagine from L-aspartate (L-Gln route): step 1/1.</text>
</comment>
<evidence type="ECO:0000256" key="9">
    <source>
        <dbReference type="ARBA" id="ARBA00022962"/>
    </source>
</evidence>
<keyword evidence="7" id="KW-0067">ATP-binding</keyword>
<proteinExistence type="predicted"/>
<dbReference type="CDD" id="cd01991">
    <property type="entry name" value="Asn_synthase_B_C"/>
    <property type="match status" value="1"/>
</dbReference>
<evidence type="ECO:0000256" key="11">
    <source>
        <dbReference type="ARBA" id="ARBA00048741"/>
    </source>
</evidence>
<dbReference type="NCBIfam" id="TIGR01536">
    <property type="entry name" value="asn_synth_AEB"/>
    <property type="match status" value="1"/>
</dbReference>
<dbReference type="GO" id="GO:0005829">
    <property type="term" value="C:cytosol"/>
    <property type="evidence" value="ECO:0007669"/>
    <property type="project" value="TreeGrafter"/>
</dbReference>
<dbReference type="InterPro" id="IPR033738">
    <property type="entry name" value="AsnB_N"/>
</dbReference>
<sequence length="358" mass="40173">VHERLALVGVNAGYQPFVSSNGMLVLAAVGEIYNWKEVESLIFADTGKHFVGRSDSEVIIGLYECYGTQGLQQMQGMFAFVLYDKERDSIFIARDPLGIIPLYQGYDSQGQLWIATEMKCLVGVCDQIEVFPPGTYLGGQIPSQKYVEYYAPEWRNVIPKCEVDVSEFQRRFAYQVESHLPSGNKVAVLLSGGLDSSLIASIAQRILKKVGRELVTYSIGLAGSPDLQYARKVAEHIGSEHVEMIYTLEQGIDSIKEMIWHLESYDVTTIRAGIPMYLLARRVKKDGFRCILSGEGSDEIFGGYLYFHQAPSAEEFHRETVSRVMNISYADCLRANKATMAWGVEARVPFLSTMFVDY</sequence>
<gene>
    <name evidence="13" type="ORF">g.2172</name>
</gene>
<dbReference type="Gene3D" id="3.40.50.620">
    <property type="entry name" value="HUPs"/>
    <property type="match status" value="1"/>
</dbReference>
<dbReference type="Gene3D" id="3.60.20.10">
    <property type="entry name" value="Glutamine Phosphoribosylpyrophosphate, subunit 1, domain 1"/>
    <property type="match status" value="1"/>
</dbReference>
<dbReference type="Pfam" id="PF00733">
    <property type="entry name" value="Asn_synthase"/>
    <property type="match status" value="1"/>
</dbReference>
<feature type="non-terminal residue" evidence="13">
    <location>
        <position position="1"/>
    </location>
</feature>
<keyword evidence="5" id="KW-0028">Amino-acid biosynthesis</keyword>
<keyword evidence="8" id="KW-0061">Asparagine biosynthesis</keyword>
<dbReference type="InterPro" id="IPR050795">
    <property type="entry name" value="Asn_Synthetase"/>
</dbReference>
<dbReference type="PANTHER" id="PTHR11772">
    <property type="entry name" value="ASPARAGINE SYNTHETASE"/>
    <property type="match status" value="1"/>
</dbReference>
<evidence type="ECO:0000256" key="6">
    <source>
        <dbReference type="ARBA" id="ARBA00022741"/>
    </source>
</evidence>
<organism evidence="13">
    <name type="scientific">Homalodisca liturata</name>
    <dbReference type="NCBI Taxonomy" id="320908"/>
    <lineage>
        <taxon>Eukaryota</taxon>
        <taxon>Metazoa</taxon>
        <taxon>Ecdysozoa</taxon>
        <taxon>Arthropoda</taxon>
        <taxon>Hexapoda</taxon>
        <taxon>Insecta</taxon>
        <taxon>Pterygota</taxon>
        <taxon>Neoptera</taxon>
        <taxon>Paraneoptera</taxon>
        <taxon>Hemiptera</taxon>
        <taxon>Auchenorrhyncha</taxon>
        <taxon>Membracoidea</taxon>
        <taxon>Cicadellidae</taxon>
        <taxon>Cicadellinae</taxon>
        <taxon>Proconiini</taxon>
        <taxon>Homalodisca</taxon>
    </lineage>
</organism>
<dbReference type="InterPro" id="IPR029055">
    <property type="entry name" value="Ntn_hydrolases_N"/>
</dbReference>
<feature type="non-terminal residue" evidence="13">
    <location>
        <position position="358"/>
    </location>
</feature>
<evidence type="ECO:0000313" key="13">
    <source>
        <dbReference type="EMBL" id="JAS71810.1"/>
    </source>
</evidence>
<accession>A0A1B6HAY9</accession>
<dbReference type="GO" id="GO:0005524">
    <property type="term" value="F:ATP binding"/>
    <property type="evidence" value="ECO:0007669"/>
    <property type="project" value="UniProtKB-KW"/>
</dbReference>
<evidence type="ECO:0000256" key="7">
    <source>
        <dbReference type="ARBA" id="ARBA00022840"/>
    </source>
</evidence>
<dbReference type="GO" id="GO:0070981">
    <property type="term" value="P:L-asparagine biosynthetic process"/>
    <property type="evidence" value="ECO:0007669"/>
    <property type="project" value="UniProtKB-UniPathway"/>
</dbReference>
<dbReference type="EMBL" id="GECU01035896">
    <property type="protein sequence ID" value="JAS71810.1"/>
    <property type="molecule type" value="Transcribed_RNA"/>
</dbReference>
<evidence type="ECO:0000256" key="5">
    <source>
        <dbReference type="ARBA" id="ARBA00022605"/>
    </source>
</evidence>
<evidence type="ECO:0000256" key="3">
    <source>
        <dbReference type="ARBA" id="ARBA00021389"/>
    </source>
</evidence>
<dbReference type="CDD" id="cd00712">
    <property type="entry name" value="AsnB"/>
    <property type="match status" value="1"/>
</dbReference>
<evidence type="ECO:0000256" key="10">
    <source>
        <dbReference type="ARBA" id="ARBA00030234"/>
    </source>
</evidence>
<evidence type="ECO:0000256" key="4">
    <source>
        <dbReference type="ARBA" id="ARBA00022598"/>
    </source>
</evidence>
<dbReference type="GO" id="GO:0004066">
    <property type="term" value="F:asparagine synthase (glutamine-hydrolyzing) activity"/>
    <property type="evidence" value="ECO:0007669"/>
    <property type="project" value="UniProtKB-EC"/>
</dbReference>
<dbReference type="PANTHER" id="PTHR11772:SF2">
    <property type="entry name" value="ASPARAGINE SYNTHETASE [GLUTAMINE-HYDROLYZING]"/>
    <property type="match status" value="1"/>
</dbReference>
<dbReference type="InterPro" id="IPR001962">
    <property type="entry name" value="Asn_synthase"/>
</dbReference>
<evidence type="ECO:0000259" key="12">
    <source>
        <dbReference type="PROSITE" id="PS51278"/>
    </source>
</evidence>
<name>A0A1B6HAY9_9HEMI</name>
<dbReference type="UniPathway" id="UPA00134">
    <property type="reaction ID" value="UER00195"/>
</dbReference>
<dbReference type="SUPFAM" id="SSF56235">
    <property type="entry name" value="N-terminal nucleophile aminohydrolases (Ntn hydrolases)"/>
    <property type="match status" value="1"/>
</dbReference>
<keyword evidence="6" id="KW-0547">Nucleotide-binding</keyword>
<comment type="catalytic activity">
    <reaction evidence="11">
        <text>L-aspartate + L-glutamine + ATP + H2O = L-asparagine + L-glutamate + AMP + diphosphate + H(+)</text>
        <dbReference type="Rhea" id="RHEA:12228"/>
        <dbReference type="ChEBI" id="CHEBI:15377"/>
        <dbReference type="ChEBI" id="CHEBI:15378"/>
        <dbReference type="ChEBI" id="CHEBI:29985"/>
        <dbReference type="ChEBI" id="CHEBI:29991"/>
        <dbReference type="ChEBI" id="CHEBI:30616"/>
        <dbReference type="ChEBI" id="CHEBI:33019"/>
        <dbReference type="ChEBI" id="CHEBI:58048"/>
        <dbReference type="ChEBI" id="CHEBI:58359"/>
        <dbReference type="ChEBI" id="CHEBI:456215"/>
        <dbReference type="EC" id="6.3.5.4"/>
    </reaction>
</comment>
<keyword evidence="4" id="KW-0436">Ligase</keyword>
<reference evidence="13" key="1">
    <citation type="submission" date="2015-11" db="EMBL/GenBank/DDBJ databases">
        <title>De novo transcriptome assembly of four potential Pierce s Disease insect vectors from Arizona vineyards.</title>
        <authorList>
            <person name="Tassone E.E."/>
        </authorList>
    </citation>
    <scope>NUCLEOTIDE SEQUENCE</scope>
</reference>
<dbReference type="InterPro" id="IPR006426">
    <property type="entry name" value="Asn_synth_AEB"/>
</dbReference>
<keyword evidence="9" id="KW-0315">Glutamine amidotransferase</keyword>
<dbReference type="SUPFAM" id="SSF52402">
    <property type="entry name" value="Adenine nucleotide alpha hydrolases-like"/>
    <property type="match status" value="1"/>
</dbReference>
<evidence type="ECO:0000256" key="8">
    <source>
        <dbReference type="ARBA" id="ARBA00022888"/>
    </source>
</evidence>
<feature type="domain" description="Glutamine amidotransferase type-2" evidence="12">
    <location>
        <begin position="1"/>
        <end position="142"/>
    </location>
</feature>
<dbReference type="Pfam" id="PF13537">
    <property type="entry name" value="GATase_7"/>
    <property type="match status" value="1"/>
</dbReference>
<dbReference type="AlphaFoldDB" id="A0A1B6HAY9"/>
<dbReference type="PROSITE" id="PS51278">
    <property type="entry name" value="GATASE_TYPE_2"/>
    <property type="match status" value="1"/>
</dbReference>
<dbReference type="InterPro" id="IPR017932">
    <property type="entry name" value="GATase_2_dom"/>
</dbReference>
<dbReference type="EC" id="6.3.5.4" evidence="2"/>